<dbReference type="SUPFAM" id="SSF81383">
    <property type="entry name" value="F-box domain"/>
    <property type="match status" value="1"/>
</dbReference>
<dbReference type="EMBL" id="JARJLG010000009">
    <property type="protein sequence ID" value="KAJ7777947.1"/>
    <property type="molecule type" value="Genomic_DNA"/>
</dbReference>
<dbReference type="AlphaFoldDB" id="A0AAD7K4A6"/>
<sequence>MSTSKDTPISTPELLELILAQLPIRDLLVTAPLVCTLWQSTTLSPTLQRALFFEPDPSSDPPIQNPLLVEVFPPFFAPADEGSTVDSVMAMPWSKAPDAFKRAEASWRRMLVIQPPAQRVSVTETRHHWDAKSERQGTCNGPDLMLRMGLLYDLAVLLIDRRRSSFCIHWNESLTHLHDVVLAVSHPKRRPSGGPGPLDERFYSDGFTSVEIDFRKWVRRGSGQMMGYTFPYTHVFDDDEDDAPEWEDEPVYGEDEGDEEAESGDEDESDDEEANRNATSPQGQ</sequence>
<evidence type="ECO:0000313" key="3">
    <source>
        <dbReference type="Proteomes" id="UP001215280"/>
    </source>
</evidence>
<accession>A0AAD7K4A6</accession>
<dbReference type="Gene3D" id="1.20.1280.50">
    <property type="match status" value="1"/>
</dbReference>
<keyword evidence="3" id="KW-1185">Reference proteome</keyword>
<feature type="region of interest" description="Disordered" evidence="1">
    <location>
        <begin position="237"/>
        <end position="284"/>
    </location>
</feature>
<evidence type="ECO:0000256" key="1">
    <source>
        <dbReference type="SAM" id="MobiDB-lite"/>
    </source>
</evidence>
<comment type="caution">
    <text evidence="2">The sequence shown here is derived from an EMBL/GenBank/DDBJ whole genome shotgun (WGS) entry which is preliminary data.</text>
</comment>
<gene>
    <name evidence="2" type="ORF">DFH07DRAFT_796782</name>
</gene>
<dbReference type="InterPro" id="IPR036047">
    <property type="entry name" value="F-box-like_dom_sf"/>
</dbReference>
<reference evidence="2" key="1">
    <citation type="submission" date="2023-03" db="EMBL/GenBank/DDBJ databases">
        <title>Massive genome expansion in bonnet fungi (Mycena s.s.) driven by repeated elements and novel gene families across ecological guilds.</title>
        <authorList>
            <consortium name="Lawrence Berkeley National Laboratory"/>
            <person name="Harder C.B."/>
            <person name="Miyauchi S."/>
            <person name="Viragh M."/>
            <person name="Kuo A."/>
            <person name="Thoen E."/>
            <person name="Andreopoulos B."/>
            <person name="Lu D."/>
            <person name="Skrede I."/>
            <person name="Drula E."/>
            <person name="Henrissat B."/>
            <person name="Morin E."/>
            <person name="Kohler A."/>
            <person name="Barry K."/>
            <person name="LaButti K."/>
            <person name="Morin E."/>
            <person name="Salamov A."/>
            <person name="Lipzen A."/>
            <person name="Mereny Z."/>
            <person name="Hegedus B."/>
            <person name="Baldrian P."/>
            <person name="Stursova M."/>
            <person name="Weitz H."/>
            <person name="Taylor A."/>
            <person name="Grigoriev I.V."/>
            <person name="Nagy L.G."/>
            <person name="Martin F."/>
            <person name="Kauserud H."/>
        </authorList>
    </citation>
    <scope>NUCLEOTIDE SEQUENCE</scope>
    <source>
        <strain evidence="2">CBHHK188m</strain>
    </source>
</reference>
<protein>
    <recommendedName>
        <fullName evidence="4">F-box domain-containing protein</fullName>
    </recommendedName>
</protein>
<organism evidence="2 3">
    <name type="scientific">Mycena maculata</name>
    <dbReference type="NCBI Taxonomy" id="230809"/>
    <lineage>
        <taxon>Eukaryota</taxon>
        <taxon>Fungi</taxon>
        <taxon>Dikarya</taxon>
        <taxon>Basidiomycota</taxon>
        <taxon>Agaricomycotina</taxon>
        <taxon>Agaricomycetes</taxon>
        <taxon>Agaricomycetidae</taxon>
        <taxon>Agaricales</taxon>
        <taxon>Marasmiineae</taxon>
        <taxon>Mycenaceae</taxon>
        <taxon>Mycena</taxon>
    </lineage>
</organism>
<name>A0AAD7K4A6_9AGAR</name>
<evidence type="ECO:0008006" key="4">
    <source>
        <dbReference type="Google" id="ProtNLM"/>
    </source>
</evidence>
<evidence type="ECO:0000313" key="2">
    <source>
        <dbReference type="EMBL" id="KAJ7777947.1"/>
    </source>
</evidence>
<feature type="compositionally biased region" description="Acidic residues" evidence="1">
    <location>
        <begin position="237"/>
        <end position="273"/>
    </location>
</feature>
<dbReference type="Proteomes" id="UP001215280">
    <property type="component" value="Unassembled WGS sequence"/>
</dbReference>
<proteinExistence type="predicted"/>